<dbReference type="EMBL" id="JAUOPG010000003">
    <property type="protein sequence ID" value="MDO6453200.1"/>
    <property type="molecule type" value="Genomic_DNA"/>
</dbReference>
<protein>
    <submittedName>
        <fullName evidence="3">Helix-turn-helix domain-containing protein</fullName>
    </submittedName>
</protein>
<dbReference type="SMART" id="SM00422">
    <property type="entry name" value="HTH_MERR"/>
    <property type="match status" value="1"/>
</dbReference>
<dbReference type="CDD" id="cd04785">
    <property type="entry name" value="HTH_CadR-PbrR-like"/>
    <property type="match status" value="1"/>
</dbReference>
<keyword evidence="6" id="KW-1185">Reference proteome</keyword>
<sequence>MAKFYAIGQLSKLADCKVSTIRWYEERGFLEPATRTEGNQRRYTDKHVTTLRFIRHARALGFDLTEIQKLRQLNGCCYGDHIEADTIAQQHLLDVRDKIKRLQAVEAELVSMIEDCHYEKNHQCRILEVLADHDLCETDHKAL</sequence>
<evidence type="ECO:0000313" key="5">
    <source>
        <dbReference type="Proteomes" id="UP001169862"/>
    </source>
</evidence>
<dbReference type="InterPro" id="IPR047057">
    <property type="entry name" value="MerR_fam"/>
</dbReference>
<name>A0AAW7XGN9_9GAMM</name>
<dbReference type="GO" id="GO:0003700">
    <property type="term" value="F:DNA-binding transcription factor activity"/>
    <property type="evidence" value="ECO:0007669"/>
    <property type="project" value="InterPro"/>
</dbReference>
<dbReference type="InterPro" id="IPR000551">
    <property type="entry name" value="MerR-type_HTH_dom"/>
</dbReference>
<evidence type="ECO:0000313" key="4">
    <source>
        <dbReference type="EMBL" id="MDP2522950.1"/>
    </source>
</evidence>
<organism evidence="3 5">
    <name type="scientific">Neptunomonas phycophila</name>
    <dbReference type="NCBI Taxonomy" id="1572645"/>
    <lineage>
        <taxon>Bacteria</taxon>
        <taxon>Pseudomonadati</taxon>
        <taxon>Pseudomonadota</taxon>
        <taxon>Gammaproteobacteria</taxon>
        <taxon>Oceanospirillales</taxon>
        <taxon>Oceanospirillaceae</taxon>
        <taxon>Neptunomonas</taxon>
    </lineage>
</organism>
<dbReference type="Gene3D" id="1.10.1660.10">
    <property type="match status" value="1"/>
</dbReference>
<dbReference type="Pfam" id="PF13411">
    <property type="entry name" value="MerR_1"/>
    <property type="match status" value="1"/>
</dbReference>
<comment type="caution">
    <text evidence="3">The sequence shown here is derived from an EMBL/GenBank/DDBJ whole genome shotgun (WGS) entry which is preliminary data.</text>
</comment>
<dbReference type="RefSeq" id="WP_075174012.1">
    <property type="nucleotide sequence ID" value="NZ_CAXHZV010000028.1"/>
</dbReference>
<reference evidence="3" key="1">
    <citation type="submission" date="2023-07" db="EMBL/GenBank/DDBJ databases">
        <title>Genome content predicts the carbon catabolic preferences of heterotrophic bacteria.</title>
        <authorList>
            <person name="Gralka M."/>
        </authorList>
    </citation>
    <scope>NUCLEOTIDE SEQUENCE</scope>
    <source>
        <strain evidence="4">5G01</strain>
        <strain evidence="3">I2M16</strain>
    </source>
</reference>
<dbReference type="AlphaFoldDB" id="A0AAW7XGN9"/>
<dbReference type="InterPro" id="IPR009061">
    <property type="entry name" value="DNA-bd_dom_put_sf"/>
</dbReference>
<dbReference type="PANTHER" id="PTHR30204:SF92">
    <property type="entry name" value="HTH-TYPE TRANSCRIPTIONAL REGULATOR ZNTR"/>
    <property type="match status" value="1"/>
</dbReference>
<gene>
    <name evidence="3" type="ORF">Q4490_06445</name>
    <name evidence="4" type="ORF">Q8W30_10265</name>
</gene>
<dbReference type="Proteomes" id="UP001169862">
    <property type="component" value="Unassembled WGS sequence"/>
</dbReference>
<dbReference type="Proteomes" id="UP001177341">
    <property type="component" value="Unassembled WGS sequence"/>
</dbReference>
<evidence type="ECO:0000313" key="3">
    <source>
        <dbReference type="EMBL" id="MDO6453200.1"/>
    </source>
</evidence>
<keyword evidence="1" id="KW-0238">DNA-binding</keyword>
<dbReference type="PRINTS" id="PR00040">
    <property type="entry name" value="HTHMERR"/>
</dbReference>
<dbReference type="PROSITE" id="PS50937">
    <property type="entry name" value="HTH_MERR_2"/>
    <property type="match status" value="1"/>
</dbReference>
<evidence type="ECO:0000259" key="2">
    <source>
        <dbReference type="PROSITE" id="PS50937"/>
    </source>
</evidence>
<feature type="domain" description="HTH merR-type" evidence="2">
    <location>
        <begin position="1"/>
        <end position="73"/>
    </location>
</feature>
<accession>A0AAW7XGN9</accession>
<dbReference type="GeneID" id="89458011"/>
<proteinExistence type="predicted"/>
<dbReference type="SUPFAM" id="SSF46955">
    <property type="entry name" value="Putative DNA-binding domain"/>
    <property type="match status" value="1"/>
</dbReference>
<dbReference type="PROSITE" id="PS00552">
    <property type="entry name" value="HTH_MERR_1"/>
    <property type="match status" value="1"/>
</dbReference>
<dbReference type="EMBL" id="JAUYVO010000006">
    <property type="protein sequence ID" value="MDP2522950.1"/>
    <property type="molecule type" value="Genomic_DNA"/>
</dbReference>
<evidence type="ECO:0000256" key="1">
    <source>
        <dbReference type="ARBA" id="ARBA00023125"/>
    </source>
</evidence>
<evidence type="ECO:0000313" key="6">
    <source>
        <dbReference type="Proteomes" id="UP001177341"/>
    </source>
</evidence>
<dbReference type="GO" id="GO:0003677">
    <property type="term" value="F:DNA binding"/>
    <property type="evidence" value="ECO:0007669"/>
    <property type="project" value="UniProtKB-KW"/>
</dbReference>
<dbReference type="PANTHER" id="PTHR30204">
    <property type="entry name" value="REDOX-CYCLING DRUG-SENSING TRANSCRIPTIONAL ACTIVATOR SOXR"/>
    <property type="match status" value="1"/>
</dbReference>